<evidence type="ECO:0000256" key="1">
    <source>
        <dbReference type="SAM" id="MobiDB-lite"/>
    </source>
</evidence>
<dbReference type="EMBL" id="LJQT01000499">
    <property type="protein sequence ID" value="KPX78504.1"/>
    <property type="molecule type" value="Genomic_DNA"/>
</dbReference>
<dbReference type="Proteomes" id="UP000050455">
    <property type="component" value="Unassembled WGS sequence"/>
</dbReference>
<evidence type="ECO:0000313" key="3">
    <source>
        <dbReference type="Proteomes" id="UP000050455"/>
    </source>
</evidence>
<gene>
    <name evidence="2" type="ORF">ALO64_00404</name>
</gene>
<dbReference type="PATRIC" id="fig|86176.4.peg.431"/>
<comment type="caution">
    <text evidence="2">The sequence shown here is derived from an EMBL/GenBank/DDBJ whole genome shotgun (WGS) entry which is preliminary data.</text>
</comment>
<feature type="compositionally biased region" description="Basic and acidic residues" evidence="1">
    <location>
        <begin position="78"/>
        <end position="88"/>
    </location>
</feature>
<sequence>MHSCILPFSNFLLVTHVLKNLSAAPSCRLACLPVSYFYLETLPMASPLLPVVATLLMSLAALPVSAADRQNPLPSTSSERRAEVDAQREQITGADAAVQKTPNGAQTVVDAPIDTADAPAGNEDH</sequence>
<feature type="region of interest" description="Disordered" evidence="1">
    <location>
        <begin position="68"/>
        <end position="125"/>
    </location>
</feature>
<accession>A0A0P9TT85</accession>
<dbReference type="AlphaFoldDB" id="A0A0P9TT85"/>
<name>A0A0P9TT85_9PSED</name>
<evidence type="ECO:0000313" key="2">
    <source>
        <dbReference type="EMBL" id="KPX78504.1"/>
    </source>
</evidence>
<organism evidence="2 3">
    <name type="scientific">Pseudomonas meliae</name>
    <dbReference type="NCBI Taxonomy" id="86176"/>
    <lineage>
        <taxon>Bacteria</taxon>
        <taxon>Pseudomonadati</taxon>
        <taxon>Pseudomonadota</taxon>
        <taxon>Gammaproteobacteria</taxon>
        <taxon>Pseudomonadales</taxon>
        <taxon>Pseudomonadaceae</taxon>
        <taxon>Pseudomonas</taxon>
    </lineage>
</organism>
<keyword evidence="3" id="KW-1185">Reference proteome</keyword>
<reference evidence="2 3" key="1">
    <citation type="submission" date="2015-09" db="EMBL/GenBank/DDBJ databases">
        <title>Genome announcement of multiple Pseudomonas syringae strains.</title>
        <authorList>
            <person name="Thakur S."/>
            <person name="Wang P.W."/>
            <person name="Gong Y."/>
            <person name="Weir B.S."/>
            <person name="Guttman D.S."/>
        </authorList>
    </citation>
    <scope>NUCLEOTIDE SEQUENCE [LARGE SCALE GENOMIC DNA]</scope>
    <source>
        <strain evidence="2 3">ICMP6289</strain>
    </source>
</reference>
<protein>
    <submittedName>
        <fullName evidence="2">Uncharacterized protein</fullName>
    </submittedName>
</protein>
<proteinExistence type="predicted"/>